<reference evidence="2 3" key="1">
    <citation type="journal article" date="2021" name="Elife">
        <title>Chloroplast acquisition without the gene transfer in kleptoplastic sea slugs, Plakobranchus ocellatus.</title>
        <authorList>
            <person name="Maeda T."/>
            <person name="Takahashi S."/>
            <person name="Yoshida T."/>
            <person name="Shimamura S."/>
            <person name="Takaki Y."/>
            <person name="Nagai Y."/>
            <person name="Toyoda A."/>
            <person name="Suzuki Y."/>
            <person name="Arimoto A."/>
            <person name="Ishii H."/>
            <person name="Satoh N."/>
            <person name="Nishiyama T."/>
            <person name="Hasebe M."/>
            <person name="Maruyama T."/>
            <person name="Minagawa J."/>
            <person name="Obokata J."/>
            <person name="Shigenobu S."/>
        </authorList>
    </citation>
    <scope>NUCLEOTIDE SEQUENCE [LARGE SCALE GENOMIC DNA]</scope>
</reference>
<feature type="compositionally biased region" description="Basic and acidic residues" evidence="1">
    <location>
        <begin position="26"/>
        <end position="36"/>
    </location>
</feature>
<feature type="region of interest" description="Disordered" evidence="1">
    <location>
        <begin position="1"/>
        <end position="38"/>
    </location>
</feature>
<organism evidence="2 3">
    <name type="scientific">Plakobranchus ocellatus</name>
    <dbReference type="NCBI Taxonomy" id="259542"/>
    <lineage>
        <taxon>Eukaryota</taxon>
        <taxon>Metazoa</taxon>
        <taxon>Spiralia</taxon>
        <taxon>Lophotrochozoa</taxon>
        <taxon>Mollusca</taxon>
        <taxon>Gastropoda</taxon>
        <taxon>Heterobranchia</taxon>
        <taxon>Euthyneura</taxon>
        <taxon>Panpulmonata</taxon>
        <taxon>Sacoglossa</taxon>
        <taxon>Placobranchoidea</taxon>
        <taxon>Plakobranchidae</taxon>
        <taxon>Plakobranchus</taxon>
    </lineage>
</organism>
<dbReference type="Proteomes" id="UP000735302">
    <property type="component" value="Unassembled WGS sequence"/>
</dbReference>
<dbReference type="AlphaFoldDB" id="A0AAV3Z7W1"/>
<dbReference type="EMBL" id="BLXT01002155">
    <property type="protein sequence ID" value="GFN91579.1"/>
    <property type="molecule type" value="Genomic_DNA"/>
</dbReference>
<evidence type="ECO:0000313" key="2">
    <source>
        <dbReference type="EMBL" id="GFN91579.1"/>
    </source>
</evidence>
<name>A0AAV3Z7W1_9GAST</name>
<evidence type="ECO:0000256" key="1">
    <source>
        <dbReference type="SAM" id="MobiDB-lite"/>
    </source>
</evidence>
<gene>
    <name evidence="2" type="ORF">PoB_001808500</name>
</gene>
<proteinExistence type="predicted"/>
<sequence length="110" mass="12152">MSVAARHGQESGPVDTAEPISAQTVTKEKEGGEKLDSVTNREPLRLHLKDGFTKTLRPLEHQLLPTLCKIFLCPGSLQRITNASFFNLLNFLRQAHVYNSTHGSIPSLSL</sequence>
<accession>A0AAV3Z7W1</accession>
<keyword evidence="3" id="KW-1185">Reference proteome</keyword>
<comment type="caution">
    <text evidence="2">The sequence shown here is derived from an EMBL/GenBank/DDBJ whole genome shotgun (WGS) entry which is preliminary data.</text>
</comment>
<evidence type="ECO:0000313" key="3">
    <source>
        <dbReference type="Proteomes" id="UP000735302"/>
    </source>
</evidence>
<protein>
    <submittedName>
        <fullName evidence="2">Uncharacterized protein</fullName>
    </submittedName>
</protein>